<dbReference type="PROSITE" id="PS50110">
    <property type="entry name" value="RESPONSE_REGULATORY"/>
    <property type="match status" value="1"/>
</dbReference>
<dbReference type="SMART" id="SM00448">
    <property type="entry name" value="REC"/>
    <property type="match status" value="1"/>
</dbReference>
<dbReference type="PROSITE" id="PS51017">
    <property type="entry name" value="CCT"/>
    <property type="match status" value="1"/>
</dbReference>
<evidence type="ECO:0000256" key="7">
    <source>
        <dbReference type="ARBA" id="ARBA00023242"/>
    </source>
</evidence>
<dbReference type="EMBL" id="JABTTQ020002594">
    <property type="protein sequence ID" value="KAK6123174.1"/>
    <property type="molecule type" value="Genomic_DNA"/>
</dbReference>
<dbReference type="Gene3D" id="3.40.50.2300">
    <property type="match status" value="1"/>
</dbReference>
<keyword evidence="14" id="KW-1185">Reference proteome</keyword>
<feature type="compositionally biased region" description="Basic and acidic residues" evidence="10">
    <location>
        <begin position="248"/>
        <end position="265"/>
    </location>
</feature>
<comment type="subcellular location">
    <subcellularLocation>
        <location evidence="1 9">Nucleus</location>
    </subcellularLocation>
</comment>
<dbReference type="InterPro" id="IPR010402">
    <property type="entry name" value="CCT_domain"/>
</dbReference>
<evidence type="ECO:0000256" key="6">
    <source>
        <dbReference type="ARBA" id="ARBA00023163"/>
    </source>
</evidence>
<feature type="domain" description="CCT" evidence="12">
    <location>
        <begin position="410"/>
        <end position="440"/>
    </location>
</feature>
<evidence type="ECO:0000313" key="14">
    <source>
        <dbReference type="Proteomes" id="UP001318860"/>
    </source>
</evidence>
<evidence type="ECO:0000256" key="1">
    <source>
        <dbReference type="ARBA" id="ARBA00004123"/>
    </source>
</evidence>
<gene>
    <name evidence="13" type="ORF">DH2020_043076</name>
</gene>
<evidence type="ECO:0008006" key="15">
    <source>
        <dbReference type="Google" id="ProtNLM"/>
    </source>
</evidence>
<accession>A0ABR0UKL8</accession>
<evidence type="ECO:0000256" key="8">
    <source>
        <dbReference type="PROSITE-ProRule" id="PRU00169"/>
    </source>
</evidence>
<evidence type="ECO:0000256" key="9">
    <source>
        <dbReference type="PROSITE-ProRule" id="PRU00357"/>
    </source>
</evidence>
<keyword evidence="4" id="KW-0805">Transcription regulation</keyword>
<dbReference type="Pfam" id="PF06203">
    <property type="entry name" value="CCT"/>
    <property type="match status" value="1"/>
</dbReference>
<comment type="caution">
    <text evidence="8">Lacks conserved residue(s) required for the propagation of feature annotation.</text>
</comment>
<feature type="region of interest" description="Disordered" evidence="10">
    <location>
        <begin position="160"/>
        <end position="307"/>
    </location>
</feature>
<dbReference type="InterPro" id="IPR045279">
    <property type="entry name" value="ARR-like"/>
</dbReference>
<keyword evidence="3" id="KW-0902">Two-component regulatory system</keyword>
<evidence type="ECO:0000313" key="13">
    <source>
        <dbReference type="EMBL" id="KAK6123174.1"/>
    </source>
</evidence>
<evidence type="ECO:0000259" key="11">
    <source>
        <dbReference type="PROSITE" id="PS50110"/>
    </source>
</evidence>
<keyword evidence="5" id="KW-0090">Biological rhythms</keyword>
<organism evidence="13 14">
    <name type="scientific">Rehmannia glutinosa</name>
    <name type="common">Chinese foxglove</name>
    <dbReference type="NCBI Taxonomy" id="99300"/>
    <lineage>
        <taxon>Eukaryota</taxon>
        <taxon>Viridiplantae</taxon>
        <taxon>Streptophyta</taxon>
        <taxon>Embryophyta</taxon>
        <taxon>Tracheophyta</taxon>
        <taxon>Spermatophyta</taxon>
        <taxon>Magnoliopsida</taxon>
        <taxon>eudicotyledons</taxon>
        <taxon>Gunneridae</taxon>
        <taxon>Pentapetalae</taxon>
        <taxon>asterids</taxon>
        <taxon>lamiids</taxon>
        <taxon>Lamiales</taxon>
        <taxon>Orobanchaceae</taxon>
        <taxon>Rehmannieae</taxon>
        <taxon>Rehmannia</taxon>
    </lineage>
</organism>
<feature type="compositionally biased region" description="Polar residues" evidence="10">
    <location>
        <begin position="266"/>
        <end position="282"/>
    </location>
</feature>
<dbReference type="InterPro" id="IPR001789">
    <property type="entry name" value="Sig_transdc_resp-reg_receiver"/>
</dbReference>
<feature type="compositionally biased region" description="Polar residues" evidence="10">
    <location>
        <begin position="160"/>
        <end position="169"/>
    </location>
</feature>
<evidence type="ECO:0000256" key="4">
    <source>
        <dbReference type="ARBA" id="ARBA00023015"/>
    </source>
</evidence>
<proteinExistence type="inferred from homology"/>
<sequence>MLGLIRIMQEVMDKSEIGKNGDGFIDRSKVRILLCDNDERSSEESPRQVIDALNAEGPDIDIILSEVDLPMSKGLKMLKYIMRDKELRRIPVIMMSAQDEVAVVVKCLKFGAADYLVKPLRTNELLNLWTHMWRRRRMLGLAEKNIVSYDFDVAVSDPSDANTNSTTLFSDDTDDKTRKSTNPETCVSTHQENETNATTTVAPIKTASGAPSDFQPDVPGLIDRQRATKGSRTSFPGEQSARTNIRGQDNRESMENHSQADEHQRANSIPNSFSTDRSSTPPISLDISHQRHSKEAHFQLRNDSPNDVTGSYMHSAYPYYMPGVMNHVAMQQTANKHHKNLPDMLSHSNPAIMAQYSHISQCSPHIPGMASYPYYPYGICLQPGQMPAPHPWPSFGNSSNEGKLVKVDRREAALMKFRQKRKERCFDKKIRYVNRKSLRT</sequence>
<dbReference type="Proteomes" id="UP001318860">
    <property type="component" value="Unassembled WGS sequence"/>
</dbReference>
<keyword evidence="7 9" id="KW-0539">Nucleus</keyword>
<feature type="compositionally biased region" description="Polar residues" evidence="10">
    <location>
        <begin position="182"/>
        <end position="201"/>
    </location>
</feature>
<comment type="similarity">
    <text evidence="2">Belongs to the ARR-like family.</text>
</comment>
<feature type="compositionally biased region" description="Polar residues" evidence="10">
    <location>
        <begin position="228"/>
        <end position="247"/>
    </location>
</feature>
<dbReference type="Pfam" id="PF00072">
    <property type="entry name" value="Response_reg"/>
    <property type="match status" value="1"/>
</dbReference>
<evidence type="ECO:0000256" key="5">
    <source>
        <dbReference type="ARBA" id="ARBA00023108"/>
    </source>
</evidence>
<feature type="domain" description="Response regulatory" evidence="11">
    <location>
        <begin position="1"/>
        <end position="133"/>
    </location>
</feature>
<dbReference type="SUPFAM" id="SSF52172">
    <property type="entry name" value="CheY-like"/>
    <property type="match status" value="1"/>
</dbReference>
<keyword evidence="6" id="KW-0804">Transcription</keyword>
<dbReference type="PANTHER" id="PTHR43874">
    <property type="entry name" value="TWO-COMPONENT RESPONSE REGULATOR"/>
    <property type="match status" value="1"/>
</dbReference>
<protein>
    <recommendedName>
        <fullName evidence="15">Two-component response regulator-like APRR1</fullName>
    </recommendedName>
</protein>
<evidence type="ECO:0000256" key="10">
    <source>
        <dbReference type="SAM" id="MobiDB-lite"/>
    </source>
</evidence>
<evidence type="ECO:0000256" key="2">
    <source>
        <dbReference type="ARBA" id="ARBA00010330"/>
    </source>
</evidence>
<dbReference type="PANTHER" id="PTHR43874:SF1">
    <property type="entry name" value="TWO-COMPONENT RESPONSE REGULATOR-LIKE APRR1"/>
    <property type="match status" value="1"/>
</dbReference>
<evidence type="ECO:0000256" key="3">
    <source>
        <dbReference type="ARBA" id="ARBA00023012"/>
    </source>
</evidence>
<name>A0ABR0UKL8_REHGL</name>
<reference evidence="13 14" key="1">
    <citation type="journal article" date="2021" name="Comput. Struct. Biotechnol. J.">
        <title>De novo genome assembly of the potent medicinal plant Rehmannia glutinosa using nanopore technology.</title>
        <authorList>
            <person name="Ma L."/>
            <person name="Dong C."/>
            <person name="Song C."/>
            <person name="Wang X."/>
            <person name="Zheng X."/>
            <person name="Niu Y."/>
            <person name="Chen S."/>
            <person name="Feng W."/>
        </authorList>
    </citation>
    <scope>NUCLEOTIDE SEQUENCE [LARGE SCALE GENOMIC DNA]</scope>
    <source>
        <strain evidence="13">DH-2019</strain>
    </source>
</reference>
<comment type="caution">
    <text evidence="13">The sequence shown here is derived from an EMBL/GenBank/DDBJ whole genome shotgun (WGS) entry which is preliminary data.</text>
</comment>
<dbReference type="InterPro" id="IPR011006">
    <property type="entry name" value="CheY-like_superfamily"/>
</dbReference>
<evidence type="ECO:0000259" key="12">
    <source>
        <dbReference type="PROSITE" id="PS51017"/>
    </source>
</evidence>